<gene>
    <name evidence="1" type="ORF">OEV98_04700</name>
</gene>
<evidence type="ECO:0008006" key="3">
    <source>
        <dbReference type="Google" id="ProtNLM"/>
    </source>
</evidence>
<accession>A0AAE3IR10</accession>
<dbReference type="AlphaFoldDB" id="A0AAE3IR10"/>
<dbReference type="EMBL" id="JAOUSF010000002">
    <property type="protein sequence ID" value="MCU9612847.1"/>
    <property type="molecule type" value="Genomic_DNA"/>
</dbReference>
<proteinExistence type="predicted"/>
<evidence type="ECO:0000313" key="1">
    <source>
        <dbReference type="EMBL" id="MCU9612847.1"/>
    </source>
</evidence>
<dbReference type="Gene3D" id="3.30.1050.10">
    <property type="entry name" value="SCP2 sterol-binding domain"/>
    <property type="match status" value="1"/>
</dbReference>
<reference evidence="1" key="1">
    <citation type="submission" date="2022-10" db="EMBL/GenBank/DDBJ databases">
        <title>Description of Fervidibacillus gen. nov. in the family Fervidibacillaceae fam. nov. with two species, Fervidibacillus albus sp. nov., and Fervidibacillus halotolerans sp. nov., isolated from tidal flat sediments.</title>
        <authorList>
            <person name="Kwon K.K."/>
            <person name="Yang S.-H."/>
        </authorList>
    </citation>
    <scope>NUCLEOTIDE SEQUENCE</scope>
    <source>
        <strain evidence="1">JCM 19140</strain>
    </source>
</reference>
<protein>
    <recommendedName>
        <fullName evidence="3">SCP2 domain-containing protein</fullName>
    </recommendedName>
</protein>
<organism evidence="1 2">
    <name type="scientific">Perspicuibacillus lycopersici</name>
    <dbReference type="NCBI Taxonomy" id="1325689"/>
    <lineage>
        <taxon>Bacteria</taxon>
        <taxon>Bacillati</taxon>
        <taxon>Bacillota</taxon>
        <taxon>Bacilli</taxon>
        <taxon>Bacillales</taxon>
        <taxon>Bacillaceae</taxon>
        <taxon>Perspicuibacillus</taxon>
    </lineage>
</organism>
<name>A0AAE3IR10_9BACI</name>
<evidence type="ECO:0000313" key="2">
    <source>
        <dbReference type="Proteomes" id="UP001209318"/>
    </source>
</evidence>
<dbReference type="InterPro" id="IPR036527">
    <property type="entry name" value="SCP2_sterol-bd_dom_sf"/>
</dbReference>
<sequence>MIEAENWVSIVKNHPSRNLLFLKETIILKIDTGTDSFFLIISKENTELKKEFPGKETCLLTGDEKIIQCILRGEIKLQDAIYMQQVQVKSSFRTILLLESIFWLNRKDLSKSE</sequence>
<dbReference type="RefSeq" id="WP_263072058.1">
    <property type="nucleotide sequence ID" value="NZ_JAOUSF010000002.1"/>
</dbReference>
<comment type="caution">
    <text evidence="1">The sequence shown here is derived from an EMBL/GenBank/DDBJ whole genome shotgun (WGS) entry which is preliminary data.</text>
</comment>
<dbReference type="Proteomes" id="UP001209318">
    <property type="component" value="Unassembled WGS sequence"/>
</dbReference>
<keyword evidence="2" id="KW-1185">Reference proteome</keyword>